<dbReference type="CDD" id="cd01392">
    <property type="entry name" value="HTH_LacI"/>
    <property type="match status" value="1"/>
</dbReference>
<reference evidence="5 6" key="1">
    <citation type="submission" date="2014-03" db="EMBL/GenBank/DDBJ databases">
        <title>Genomics of Bifidobacteria.</title>
        <authorList>
            <person name="Ventura M."/>
            <person name="Milani C."/>
            <person name="Lugli G.A."/>
        </authorList>
    </citation>
    <scope>NUCLEOTIDE SEQUENCE [LARGE SCALE GENOMIC DNA]</scope>
    <source>
        <strain evidence="5 6">LMG 21589</strain>
    </source>
</reference>
<dbReference type="Gene3D" id="1.10.260.40">
    <property type="entry name" value="lambda repressor-like DNA-binding domains"/>
    <property type="match status" value="1"/>
</dbReference>
<evidence type="ECO:0000313" key="6">
    <source>
        <dbReference type="Proteomes" id="UP000029033"/>
    </source>
</evidence>
<dbReference type="GeneID" id="85166856"/>
<dbReference type="OrthoDB" id="252678at2"/>
<evidence type="ECO:0000256" key="3">
    <source>
        <dbReference type="ARBA" id="ARBA00023163"/>
    </source>
</evidence>
<dbReference type="InterPro" id="IPR010982">
    <property type="entry name" value="Lambda_DNA-bd_dom_sf"/>
</dbReference>
<dbReference type="PANTHER" id="PTHR30146">
    <property type="entry name" value="LACI-RELATED TRANSCRIPTIONAL REPRESSOR"/>
    <property type="match status" value="1"/>
</dbReference>
<keyword evidence="6" id="KW-1185">Reference proteome</keyword>
<protein>
    <submittedName>
        <fullName evidence="5">LacI family transcriptional regulator</fullName>
    </submittedName>
</protein>
<dbReference type="SUPFAM" id="SSF47413">
    <property type="entry name" value="lambda repressor-like DNA-binding domains"/>
    <property type="match status" value="1"/>
</dbReference>
<dbReference type="AlphaFoldDB" id="A0A087D3I6"/>
<dbReference type="GO" id="GO:0003700">
    <property type="term" value="F:DNA-binding transcription factor activity"/>
    <property type="evidence" value="ECO:0007669"/>
    <property type="project" value="TreeGrafter"/>
</dbReference>
<organism evidence="5 6">
    <name type="scientific">Bifidobacterium scardovii</name>
    <dbReference type="NCBI Taxonomy" id="158787"/>
    <lineage>
        <taxon>Bacteria</taxon>
        <taxon>Bacillati</taxon>
        <taxon>Actinomycetota</taxon>
        <taxon>Actinomycetes</taxon>
        <taxon>Bifidobacteriales</taxon>
        <taxon>Bifidobacteriaceae</taxon>
        <taxon>Bifidobacterium</taxon>
    </lineage>
</organism>
<dbReference type="Pfam" id="PF00356">
    <property type="entry name" value="LacI"/>
    <property type="match status" value="1"/>
</dbReference>
<dbReference type="PANTHER" id="PTHR30146:SF109">
    <property type="entry name" value="HTH-TYPE TRANSCRIPTIONAL REGULATOR GALS"/>
    <property type="match status" value="1"/>
</dbReference>
<dbReference type="SMART" id="SM00354">
    <property type="entry name" value="HTH_LACI"/>
    <property type="match status" value="1"/>
</dbReference>
<keyword evidence="3" id="KW-0804">Transcription</keyword>
<name>A0A087D3I6_9BIFI</name>
<evidence type="ECO:0000256" key="2">
    <source>
        <dbReference type="ARBA" id="ARBA00023125"/>
    </source>
</evidence>
<evidence type="ECO:0000259" key="4">
    <source>
        <dbReference type="PROSITE" id="PS50932"/>
    </source>
</evidence>
<dbReference type="PROSITE" id="PS50932">
    <property type="entry name" value="HTH_LACI_2"/>
    <property type="match status" value="1"/>
</dbReference>
<dbReference type="InterPro" id="IPR028082">
    <property type="entry name" value="Peripla_BP_I"/>
</dbReference>
<feature type="domain" description="HTH lacI-type" evidence="4">
    <location>
        <begin position="2"/>
        <end position="56"/>
    </location>
</feature>
<dbReference type="Gene3D" id="3.40.50.2300">
    <property type="match status" value="2"/>
</dbReference>
<dbReference type="InterPro" id="IPR000843">
    <property type="entry name" value="HTH_LacI"/>
</dbReference>
<keyword evidence="2" id="KW-0238">DNA-binding</keyword>
<comment type="caution">
    <text evidence="5">The sequence shown here is derived from an EMBL/GenBank/DDBJ whole genome shotgun (WGS) entry which is preliminary data.</text>
</comment>
<dbReference type="Pfam" id="PF00532">
    <property type="entry name" value="Peripla_BP_1"/>
    <property type="match status" value="1"/>
</dbReference>
<dbReference type="Proteomes" id="UP000029033">
    <property type="component" value="Unassembled WGS sequence"/>
</dbReference>
<evidence type="ECO:0000313" key="5">
    <source>
        <dbReference type="EMBL" id="KFI90086.1"/>
    </source>
</evidence>
<dbReference type="EMBL" id="JGZO01000034">
    <property type="protein sequence ID" value="KFI90086.1"/>
    <property type="molecule type" value="Genomic_DNA"/>
</dbReference>
<keyword evidence="1" id="KW-0805">Transcription regulation</keyword>
<proteinExistence type="predicted"/>
<dbReference type="GO" id="GO:0000976">
    <property type="term" value="F:transcription cis-regulatory region binding"/>
    <property type="evidence" value="ECO:0007669"/>
    <property type="project" value="TreeGrafter"/>
</dbReference>
<dbReference type="RefSeq" id="WP_033518497.1">
    <property type="nucleotide sequence ID" value="NZ_CAUPKV010000008.1"/>
</dbReference>
<sequence>MVSIKDVARDAGVSPQTVSNCINNPDIVKPATRELVAASIKRLKYTPNASARRLRMQRSNTIAIGIAPTSRSQVYDRLLHALVTEADARNIRVTLYKTDSHQDEIRQFAALSAQGDVDAFILTDTAHGDPRINWLNEHRQTFVLFGRPWGLDDMYDPSVPWVDVDGRHGIADMAQYLILHGRKHIGFIGWPGLSGTGNDRRMGWQDVMLGARMATEDELDTLSDTAEDEIFSAQIACTRLLERRPDIDAIICVSDTIATGARLALAAGSGDDGIAVSGFDDTATAESMGLNSIAQPLTESARELMRIIQERLDAGPDLQNGVDDCHVLLPPKIIIR</sequence>
<gene>
    <name evidence="5" type="ORF">BSCA_0423</name>
</gene>
<evidence type="ECO:0000256" key="1">
    <source>
        <dbReference type="ARBA" id="ARBA00023015"/>
    </source>
</evidence>
<dbReference type="SUPFAM" id="SSF53822">
    <property type="entry name" value="Periplasmic binding protein-like I"/>
    <property type="match status" value="1"/>
</dbReference>
<dbReference type="InterPro" id="IPR001761">
    <property type="entry name" value="Peripla_BP/Lac1_sug-bd_dom"/>
</dbReference>
<accession>A0A087D3I6</accession>
<dbReference type="eggNOG" id="COG1609">
    <property type="taxonomic scope" value="Bacteria"/>
</dbReference>
<dbReference type="STRING" id="158787.BSCA_0423"/>